<dbReference type="InterPro" id="IPR019734">
    <property type="entry name" value="TPR_rpt"/>
</dbReference>
<keyword evidence="5" id="KW-1185">Reference proteome</keyword>
<evidence type="ECO:0000259" key="3">
    <source>
        <dbReference type="Pfam" id="PF00144"/>
    </source>
</evidence>
<protein>
    <submittedName>
        <fullName evidence="4">Serine hydrolase</fullName>
    </submittedName>
</protein>
<dbReference type="Pfam" id="PF00144">
    <property type="entry name" value="Beta-lactamase"/>
    <property type="match status" value="1"/>
</dbReference>
<dbReference type="PANTHER" id="PTHR46825">
    <property type="entry name" value="D-ALANYL-D-ALANINE-CARBOXYPEPTIDASE/ENDOPEPTIDASE AMPH"/>
    <property type="match status" value="1"/>
</dbReference>
<evidence type="ECO:0000256" key="2">
    <source>
        <dbReference type="SAM" id="SignalP"/>
    </source>
</evidence>
<feature type="chain" id="PRO_5026074672" evidence="2">
    <location>
        <begin position="22"/>
        <end position="491"/>
    </location>
</feature>
<dbReference type="PROSITE" id="PS50005">
    <property type="entry name" value="TPR"/>
    <property type="match status" value="1"/>
</dbReference>
<evidence type="ECO:0000256" key="1">
    <source>
        <dbReference type="PROSITE-ProRule" id="PRU00339"/>
    </source>
</evidence>
<evidence type="ECO:0000313" key="4">
    <source>
        <dbReference type="EMBL" id="KAB8066869.1"/>
    </source>
</evidence>
<dbReference type="EMBL" id="WFLI01000001">
    <property type="protein sequence ID" value="KAB8066869.1"/>
    <property type="molecule type" value="Genomic_DNA"/>
</dbReference>
<dbReference type="Gene3D" id="1.25.40.10">
    <property type="entry name" value="Tetratricopeptide repeat domain"/>
    <property type="match status" value="1"/>
</dbReference>
<organism evidence="4 5">
    <name type="scientific">Janthinobacterium violaceinigrum</name>
    <dbReference type="NCBI Taxonomy" id="2654252"/>
    <lineage>
        <taxon>Bacteria</taxon>
        <taxon>Pseudomonadati</taxon>
        <taxon>Pseudomonadota</taxon>
        <taxon>Betaproteobacteria</taxon>
        <taxon>Burkholderiales</taxon>
        <taxon>Oxalobacteraceae</taxon>
        <taxon>Janthinobacterium</taxon>
    </lineage>
</organism>
<feature type="signal peptide" evidence="2">
    <location>
        <begin position="1"/>
        <end position="21"/>
    </location>
</feature>
<dbReference type="InterPro" id="IPR012338">
    <property type="entry name" value="Beta-lactam/transpept-like"/>
</dbReference>
<comment type="caution">
    <text evidence="4">The sequence shown here is derived from an EMBL/GenBank/DDBJ whole genome shotgun (WGS) entry which is preliminary data.</text>
</comment>
<evidence type="ECO:0000313" key="5">
    <source>
        <dbReference type="Proteomes" id="UP000468717"/>
    </source>
</evidence>
<keyword evidence="4" id="KW-0378">Hydrolase</keyword>
<keyword evidence="2" id="KW-0732">Signal</keyword>
<dbReference type="SUPFAM" id="SSF48452">
    <property type="entry name" value="TPR-like"/>
    <property type="match status" value="1"/>
</dbReference>
<feature type="repeat" description="TPR" evidence="1">
    <location>
        <begin position="445"/>
        <end position="478"/>
    </location>
</feature>
<dbReference type="InterPro" id="IPR050491">
    <property type="entry name" value="AmpC-like"/>
</dbReference>
<dbReference type="Gene3D" id="3.40.710.10">
    <property type="entry name" value="DD-peptidase/beta-lactamase superfamily"/>
    <property type="match status" value="1"/>
</dbReference>
<accession>A0A6I1IAX7</accession>
<dbReference type="InterPro" id="IPR011990">
    <property type="entry name" value="TPR-like_helical_dom_sf"/>
</dbReference>
<dbReference type="InterPro" id="IPR001466">
    <property type="entry name" value="Beta-lactam-related"/>
</dbReference>
<dbReference type="GO" id="GO:0016787">
    <property type="term" value="F:hydrolase activity"/>
    <property type="evidence" value="ECO:0007669"/>
    <property type="project" value="UniProtKB-KW"/>
</dbReference>
<feature type="domain" description="Beta-lactamase-related" evidence="3">
    <location>
        <begin position="42"/>
        <end position="356"/>
    </location>
</feature>
<reference evidence="4 5" key="1">
    <citation type="submission" date="2019-10" db="EMBL/GenBank/DDBJ databases">
        <title>Three novel species isolated from a subtropical stream in China.</title>
        <authorList>
            <person name="Lu H."/>
        </authorList>
    </citation>
    <scope>NUCLEOTIDE SEQUENCE [LARGE SCALE GENOMIC DNA]</scope>
    <source>
        <strain evidence="4 5">FT13W</strain>
    </source>
</reference>
<name>A0A6I1IAX7_9BURK</name>
<sequence length="491" mass="52360">MRVHFSSAALAVALAAAFPVAAIGAGALPAVQQQGQAQRDIAAFVRSEMQERQIPGLQLAVIHRGKVVLSRNFGLASLQYQVPVTDASLFSINSATKAFAGVAVMQLVQQGKVDLAAPVSQYLTGLPPAWQAVTVTQLLNHTSGLPDVLDQRSGKLVGPQPDDADAAWKAVQALPVEARPGERYRYNQTNYVLLAQLIERQGGQPFTEFVQRQQFDAAGMRHSGFGDAKDVVANKASSYVLNRGGKGYRNVIEDFPVFMRAGAGINSNAGELANWLIALQSGRLLAPASLERLWQPTSLNDGKPGAWALGWPTIGRDGHRAVAGIGGARSAFYVYPDDDLAVIILSNLAGGQPEQLIDTVAGFYVPALRQLRGGAYAAHLLRQQAASAGFDGLDKKLAAIRRQHGLSAPSEDDLNAWGYRLLGRQQPTQAVAVFALGVQLYPQGANGHDSLAEAYEAGGAKALAVTHYRRSLELDPGNTHATERLRVLAAD</sequence>
<dbReference type="Proteomes" id="UP000468717">
    <property type="component" value="Unassembled WGS sequence"/>
</dbReference>
<proteinExistence type="predicted"/>
<keyword evidence="1" id="KW-0802">TPR repeat</keyword>
<dbReference type="AlphaFoldDB" id="A0A6I1IAX7"/>
<dbReference type="RefSeq" id="WP_152280935.1">
    <property type="nucleotide sequence ID" value="NZ_WFLI01000001.1"/>
</dbReference>
<dbReference type="SUPFAM" id="SSF56601">
    <property type="entry name" value="beta-lactamase/transpeptidase-like"/>
    <property type="match status" value="1"/>
</dbReference>
<dbReference type="PANTHER" id="PTHR46825:SF9">
    <property type="entry name" value="BETA-LACTAMASE-RELATED DOMAIN-CONTAINING PROTEIN"/>
    <property type="match status" value="1"/>
</dbReference>
<gene>
    <name evidence="4" type="ORF">GCN75_00965</name>
</gene>